<dbReference type="Pfam" id="PF12697">
    <property type="entry name" value="Abhydrolase_6"/>
    <property type="match status" value="1"/>
</dbReference>
<dbReference type="AlphaFoldDB" id="A0A1E2V7A9"/>
<feature type="domain" description="AB hydrolase-1" evidence="1">
    <location>
        <begin position="32"/>
        <end position="269"/>
    </location>
</feature>
<dbReference type="InterPro" id="IPR000073">
    <property type="entry name" value="AB_hydrolase_1"/>
</dbReference>
<dbReference type="Proteomes" id="UP000094291">
    <property type="component" value="Unassembled WGS sequence"/>
</dbReference>
<dbReference type="EMBL" id="MDTQ01000001">
    <property type="protein sequence ID" value="ODC02900.1"/>
    <property type="molecule type" value="Genomic_DNA"/>
</dbReference>
<name>A0A1E2V7A9_9GAMM</name>
<gene>
    <name evidence="2" type="ORF">BFW38_04365</name>
</gene>
<accession>A0A1E2V7A9</accession>
<reference evidence="2 3" key="1">
    <citation type="submission" date="2016-08" db="EMBL/GenBank/DDBJ databases">
        <authorList>
            <person name="Seilhamer J.J."/>
        </authorList>
    </citation>
    <scope>NUCLEOTIDE SEQUENCE [LARGE SCALE GENOMIC DNA]</scope>
    <source>
        <strain evidence="2 3">PH27A</strain>
    </source>
</reference>
<evidence type="ECO:0000313" key="3">
    <source>
        <dbReference type="Proteomes" id="UP000094291"/>
    </source>
</evidence>
<evidence type="ECO:0000313" key="2">
    <source>
        <dbReference type="EMBL" id="ODC02900.1"/>
    </source>
</evidence>
<keyword evidence="3" id="KW-1185">Reference proteome</keyword>
<dbReference type="Gene3D" id="3.40.50.1820">
    <property type="entry name" value="alpha/beta hydrolase"/>
    <property type="match status" value="1"/>
</dbReference>
<evidence type="ECO:0000259" key="1">
    <source>
        <dbReference type="Pfam" id="PF12697"/>
    </source>
</evidence>
<comment type="caution">
    <text evidence="2">The sequence shown here is derived from an EMBL/GenBank/DDBJ whole genome shotgun (WGS) entry which is preliminary data.</text>
</comment>
<dbReference type="InterPro" id="IPR029058">
    <property type="entry name" value="AB_hydrolase_fold"/>
</dbReference>
<protein>
    <recommendedName>
        <fullName evidence="1">AB hydrolase-1 domain-containing protein</fullName>
    </recommendedName>
</protein>
<dbReference type="SUPFAM" id="SSF53474">
    <property type="entry name" value="alpha/beta-Hydrolases"/>
    <property type="match status" value="1"/>
</dbReference>
<sequence>MVICWIGVITLLCQDYADAGVVLMMSKPILSFVHANGFPGQSYRSVWAPLAEYFELQIVDRLGHHPDYPIESNWSRSVDEYLAQLPTDRGPIVALGHSFGGVIVYMAALKAPERFAAVVMLDPPWMRGPDRWSLKLGKRLGLIDRMTPAGKTRGRRAHWSSRDQASETLRRKGLFRRFTDTSFNDYMTAGLEASPQGGVKLRFDPEVEVNIFRNLPDHLGRRANPSVPAGLIYGQQSDLLNPKRLARLKSLNIAFDSVPGGHMFPFEHPTLACQCVLDMFRRLCPSMVAASAPDTETALVSQG</sequence>
<proteinExistence type="predicted"/>
<organism evidence="2 3">
    <name type="scientific">Terasakiispira papahanaumokuakeensis</name>
    <dbReference type="NCBI Taxonomy" id="197479"/>
    <lineage>
        <taxon>Bacteria</taxon>
        <taxon>Pseudomonadati</taxon>
        <taxon>Pseudomonadota</taxon>
        <taxon>Gammaproteobacteria</taxon>
        <taxon>Oceanospirillales</taxon>
        <taxon>Terasakiispira</taxon>
    </lineage>
</organism>
<dbReference type="STRING" id="197479.BFW38_04365"/>